<evidence type="ECO:0000313" key="1">
    <source>
        <dbReference type="EMBL" id="MBB5512143.1"/>
    </source>
</evidence>
<accession>A0A7W8TU98</accession>
<comment type="caution">
    <text evidence="1">The sequence shown here is derived from an EMBL/GenBank/DDBJ whole genome shotgun (WGS) entry which is preliminary data.</text>
</comment>
<evidence type="ECO:0000313" key="2">
    <source>
        <dbReference type="Proteomes" id="UP000580797"/>
    </source>
</evidence>
<reference evidence="1 2" key="1">
    <citation type="submission" date="2020-08" db="EMBL/GenBank/DDBJ databases">
        <title>Sequencing the genomes of 1000 actinobacteria strains.</title>
        <authorList>
            <person name="Klenk H.-P."/>
        </authorList>
    </citation>
    <scope>NUCLEOTIDE SEQUENCE [LARGE SCALE GENOMIC DNA]</scope>
    <source>
        <strain evidence="1 2">DSM 105783</strain>
    </source>
</reference>
<organism evidence="1 2">
    <name type="scientific">Neomicrococcus aestuarii</name>
    <dbReference type="NCBI Taxonomy" id="556325"/>
    <lineage>
        <taxon>Bacteria</taxon>
        <taxon>Bacillati</taxon>
        <taxon>Actinomycetota</taxon>
        <taxon>Actinomycetes</taxon>
        <taxon>Micrococcales</taxon>
        <taxon>Micrococcaceae</taxon>
        <taxon>Neomicrococcus</taxon>
    </lineage>
</organism>
<gene>
    <name evidence="1" type="ORF">HD598_000830</name>
</gene>
<sequence>MRRDLSGRHATGGQGQDALLDPVQAALALFTICGSKLPSRNIDLNRADLREHGLGPGPVTHVPVLGRPVPLVAGVLGNLRLQRSLEHVLRQACQGGAVVRAVKVGADALGQLGDDVFAQARIRAGGTRLRNQNTRRYNLRCARDVSNLM</sequence>
<protein>
    <submittedName>
        <fullName evidence="1">Uncharacterized protein</fullName>
    </submittedName>
</protein>
<dbReference type="EMBL" id="JACHDR010000001">
    <property type="protein sequence ID" value="MBB5512143.1"/>
    <property type="molecule type" value="Genomic_DNA"/>
</dbReference>
<dbReference type="AlphaFoldDB" id="A0A7W8TU98"/>
<name>A0A7W8TU98_9MICC</name>
<proteinExistence type="predicted"/>
<dbReference type="Proteomes" id="UP000580797">
    <property type="component" value="Unassembled WGS sequence"/>
</dbReference>